<evidence type="ECO:0000313" key="2">
    <source>
        <dbReference type="Proteomes" id="UP000298264"/>
    </source>
</evidence>
<dbReference type="Proteomes" id="UP000298264">
    <property type="component" value="Unassembled WGS sequence"/>
</dbReference>
<dbReference type="Pfam" id="PF14106">
    <property type="entry name" value="DUF4279"/>
    <property type="match status" value="1"/>
</dbReference>
<reference evidence="1" key="1">
    <citation type="journal article" date="2019" name="PLoS Negl. Trop. Dis.">
        <title>Revisiting the worldwide diversity of Leptospira species in the environment.</title>
        <authorList>
            <person name="Vincent A.T."/>
            <person name="Schiettekatte O."/>
            <person name="Bourhy P."/>
            <person name="Veyrier F.J."/>
            <person name="Picardeau M."/>
        </authorList>
    </citation>
    <scope>NUCLEOTIDE SEQUENCE [LARGE SCALE GENOMIC DNA]</scope>
    <source>
        <strain evidence="1">201400974</strain>
    </source>
</reference>
<evidence type="ECO:0000313" key="1">
    <source>
        <dbReference type="EMBL" id="TGN14608.1"/>
    </source>
</evidence>
<dbReference type="AlphaFoldDB" id="A0A4R9LVA2"/>
<proteinExistence type="predicted"/>
<dbReference type="OrthoDB" id="327329at2"/>
<keyword evidence="2" id="KW-1185">Reference proteome</keyword>
<sequence>METQREPKSWAMLAIFGPKLRPEEISERLAIEPDYFHSRDTKDIQNEPLEPHWQLNSKLSPDSPLNDHIWELLKRVASVRRELKEITSKYDACFYASVEFASPDTKGIRLEKRIMLLLGELGINLEILPWEGEDFRI</sequence>
<name>A0A4R9LVA2_9LEPT</name>
<dbReference type="InterPro" id="IPR025459">
    <property type="entry name" value="DUF4279"/>
</dbReference>
<dbReference type="RefSeq" id="WP_135762558.1">
    <property type="nucleotide sequence ID" value="NZ_RQHV01000002.1"/>
</dbReference>
<comment type="caution">
    <text evidence="1">The sequence shown here is derived from an EMBL/GenBank/DDBJ whole genome shotgun (WGS) entry which is preliminary data.</text>
</comment>
<protein>
    <submittedName>
        <fullName evidence="1">DUF4279 domain-containing protein</fullName>
    </submittedName>
</protein>
<organism evidence="1 2">
    <name type="scientific">Leptospira ilyithenensis</name>
    <dbReference type="NCBI Taxonomy" id="2484901"/>
    <lineage>
        <taxon>Bacteria</taxon>
        <taxon>Pseudomonadati</taxon>
        <taxon>Spirochaetota</taxon>
        <taxon>Spirochaetia</taxon>
        <taxon>Leptospirales</taxon>
        <taxon>Leptospiraceae</taxon>
        <taxon>Leptospira</taxon>
    </lineage>
</organism>
<accession>A0A4R9LVA2</accession>
<dbReference type="EMBL" id="RQHV01000002">
    <property type="protein sequence ID" value="TGN14608.1"/>
    <property type="molecule type" value="Genomic_DNA"/>
</dbReference>
<gene>
    <name evidence="1" type="ORF">EHS11_01050</name>
</gene>